<dbReference type="PANTHER" id="PTHR12112">
    <property type="entry name" value="BNIP - RELATED"/>
    <property type="match status" value="1"/>
</dbReference>
<dbReference type="Pfam" id="PF01368">
    <property type="entry name" value="DHH"/>
    <property type="match status" value="1"/>
</dbReference>
<dbReference type="AlphaFoldDB" id="S9U2Y9"/>
<evidence type="ECO:0000256" key="2">
    <source>
        <dbReference type="ARBA" id="ARBA00022723"/>
    </source>
</evidence>
<dbReference type="InterPro" id="IPR004097">
    <property type="entry name" value="DHHA2"/>
</dbReference>
<keyword evidence="3" id="KW-0378">Hydrolase</keyword>
<organism evidence="6 7">
    <name type="scientific">Strigomonas culicis</name>
    <dbReference type="NCBI Taxonomy" id="28005"/>
    <lineage>
        <taxon>Eukaryota</taxon>
        <taxon>Discoba</taxon>
        <taxon>Euglenozoa</taxon>
        <taxon>Kinetoplastea</taxon>
        <taxon>Metakinetoplastina</taxon>
        <taxon>Trypanosomatida</taxon>
        <taxon>Trypanosomatidae</taxon>
        <taxon>Strigomonadinae</taxon>
        <taxon>Strigomonas</taxon>
    </lineage>
</organism>
<reference evidence="6 7" key="1">
    <citation type="journal article" date="2013" name="PLoS ONE">
        <title>Predicting the Proteins of Angomonas deanei, Strigomonas culicis and Their Respective Endosymbionts Reveals New Aspects of the Trypanosomatidae Family.</title>
        <authorList>
            <person name="Motta M.C."/>
            <person name="Martins A.C."/>
            <person name="de Souza S.S."/>
            <person name="Catta-Preta C.M."/>
            <person name="Silva R."/>
            <person name="Klein C.C."/>
            <person name="de Almeida L.G."/>
            <person name="de Lima Cunha O."/>
            <person name="Ciapina L.P."/>
            <person name="Brocchi M."/>
            <person name="Colabardini A.C."/>
            <person name="de Araujo Lima B."/>
            <person name="Machado C.R."/>
            <person name="de Almeida Soares C.M."/>
            <person name="Probst C.M."/>
            <person name="de Menezes C.B."/>
            <person name="Thompson C.E."/>
            <person name="Bartholomeu D.C."/>
            <person name="Gradia D.F."/>
            <person name="Pavoni D.P."/>
            <person name="Grisard E.C."/>
            <person name="Fantinatti-Garboggini F."/>
            <person name="Marchini F.K."/>
            <person name="Rodrigues-Luiz G.F."/>
            <person name="Wagner G."/>
            <person name="Goldman G.H."/>
            <person name="Fietto J.L."/>
            <person name="Elias M.C."/>
            <person name="Goldman M.H."/>
            <person name="Sagot M.F."/>
            <person name="Pereira M."/>
            <person name="Stoco P.H."/>
            <person name="de Mendonca-Neto R.P."/>
            <person name="Teixeira S.M."/>
            <person name="Maciel T.E."/>
            <person name="de Oliveira Mendes T.A."/>
            <person name="Urmenyi T.P."/>
            <person name="de Souza W."/>
            <person name="Schenkman S."/>
            <person name="de Vasconcelos A.T."/>
        </authorList>
    </citation>
    <scope>NUCLEOTIDE SEQUENCE [LARGE SCALE GENOMIC DNA]</scope>
</reference>
<keyword evidence="4" id="KW-0464">Manganese</keyword>
<feature type="domain" description="DHHA2" evidence="5">
    <location>
        <begin position="220"/>
        <end position="373"/>
    </location>
</feature>
<dbReference type="InterPro" id="IPR001667">
    <property type="entry name" value="DDH_dom"/>
</dbReference>
<accession>S9U2Y9</accession>
<dbReference type="InterPro" id="IPR038222">
    <property type="entry name" value="DHHA2_dom_sf"/>
</dbReference>
<dbReference type="GO" id="GO:0005737">
    <property type="term" value="C:cytoplasm"/>
    <property type="evidence" value="ECO:0007669"/>
    <property type="project" value="InterPro"/>
</dbReference>
<dbReference type="GO" id="GO:0004309">
    <property type="term" value="F:exopolyphosphatase activity"/>
    <property type="evidence" value="ECO:0007669"/>
    <property type="project" value="TreeGrafter"/>
</dbReference>
<dbReference type="GO" id="GO:0046872">
    <property type="term" value="F:metal ion binding"/>
    <property type="evidence" value="ECO:0007669"/>
    <property type="project" value="UniProtKB-KW"/>
</dbReference>
<evidence type="ECO:0000313" key="7">
    <source>
        <dbReference type="Proteomes" id="UP000015354"/>
    </source>
</evidence>
<proteinExistence type="predicted"/>
<name>S9U2Y9_9TRYP</name>
<keyword evidence="2" id="KW-0479">Metal-binding</keyword>
<evidence type="ECO:0000256" key="4">
    <source>
        <dbReference type="ARBA" id="ARBA00023211"/>
    </source>
</evidence>
<evidence type="ECO:0000313" key="6">
    <source>
        <dbReference type="EMBL" id="EPY25147.1"/>
    </source>
</evidence>
<evidence type="ECO:0000256" key="3">
    <source>
        <dbReference type="ARBA" id="ARBA00022801"/>
    </source>
</evidence>
<dbReference type="Gene3D" id="3.10.310.20">
    <property type="entry name" value="DHHA2 domain"/>
    <property type="match status" value="1"/>
</dbReference>
<dbReference type="InterPro" id="IPR038763">
    <property type="entry name" value="DHH_sf"/>
</dbReference>
<dbReference type="PANTHER" id="PTHR12112:SF39">
    <property type="entry name" value="EG:152A3.5 PROTEIN (FBGN0003116_PN PROTEIN)"/>
    <property type="match status" value="1"/>
</dbReference>
<keyword evidence="7" id="KW-1185">Reference proteome</keyword>
<evidence type="ECO:0000256" key="1">
    <source>
        <dbReference type="ARBA" id="ARBA00001936"/>
    </source>
</evidence>
<comment type="cofactor">
    <cofactor evidence="1">
        <name>Mn(2+)</name>
        <dbReference type="ChEBI" id="CHEBI:29035"/>
    </cofactor>
</comment>
<comment type="caution">
    <text evidence="6">The sequence shown here is derived from an EMBL/GenBank/DDBJ whole genome shotgun (WGS) entry which is preliminary data.</text>
</comment>
<dbReference type="SUPFAM" id="SSF64182">
    <property type="entry name" value="DHH phosphoesterases"/>
    <property type="match status" value="1"/>
</dbReference>
<evidence type="ECO:0000259" key="5">
    <source>
        <dbReference type="SMART" id="SM01131"/>
    </source>
</evidence>
<sequence length="380" mass="42730">MSALINEFLRKCVVKVQAKAEGITVVMGNEGGDMDSIVGSIYLAYFFEHSRKYKIQNPVPAINFPLEDLPLRNDVNNFLKELGIEASNLITLVKSNEGCFCDINTAKLVLYDHNKLIDAQQCGCNNVIGVVDHHFDEQLYVDQTKDLRIIRTVGSASTLVAELYRDEDMTVPCPILLSAPIIQDTVNFEPAQKKVTPADVSVYEWLEKGFTEKIDPKALHKKLSKWKNDVLSLTVEQNLKRDYKNFNYDVHVLKKKLSTGISSVPCSYFEFEEAYTLDGIFNSCQKYYKDKDLESIIIAFAGKRNGVHSRQIAFFAPNDAMNCFLSYARSEPSNIKFTEIGKKESTPFSLIAFSLSDPAVSRKRLAPSLAAFLEKGESSL</sequence>
<dbReference type="Pfam" id="PF02833">
    <property type="entry name" value="DHHA2"/>
    <property type="match status" value="1"/>
</dbReference>
<dbReference type="EMBL" id="ATMH01006819">
    <property type="protein sequence ID" value="EPY25147.1"/>
    <property type="molecule type" value="Genomic_DNA"/>
</dbReference>
<protein>
    <submittedName>
        <fullName evidence="6">Exopolyphosphatase</fullName>
    </submittedName>
</protein>
<dbReference type="SMART" id="SM01131">
    <property type="entry name" value="DHHA2"/>
    <property type="match status" value="1"/>
</dbReference>
<gene>
    <name evidence="6" type="ORF">STCU_06819</name>
</gene>
<dbReference type="Proteomes" id="UP000015354">
    <property type="component" value="Unassembled WGS sequence"/>
</dbReference>
<dbReference type="OrthoDB" id="374045at2759"/>
<dbReference type="Gene3D" id="3.90.1640.10">
    <property type="entry name" value="inorganic pyrophosphatase (n-terminal core)"/>
    <property type="match status" value="1"/>
</dbReference>